<name>A0A1Q8CNX2_9PSEU</name>
<evidence type="ECO:0008006" key="4">
    <source>
        <dbReference type="Google" id="ProtNLM"/>
    </source>
</evidence>
<keyword evidence="3" id="KW-1185">Reference proteome</keyword>
<feature type="non-terminal residue" evidence="2">
    <location>
        <position position="125"/>
    </location>
</feature>
<reference evidence="2 3" key="1">
    <citation type="submission" date="2016-12" db="EMBL/GenBank/DDBJ databases">
        <title>The draft genome sequence of Actinophytocola sp. 11-183.</title>
        <authorList>
            <person name="Wang W."/>
            <person name="Yuan L."/>
        </authorList>
    </citation>
    <scope>NUCLEOTIDE SEQUENCE [LARGE SCALE GENOMIC DNA]</scope>
    <source>
        <strain evidence="2 3">11-183</strain>
    </source>
</reference>
<dbReference type="STRING" id="1912961.BU204_18685"/>
<feature type="compositionally biased region" description="Pro residues" evidence="1">
    <location>
        <begin position="83"/>
        <end position="125"/>
    </location>
</feature>
<dbReference type="Proteomes" id="UP000185596">
    <property type="component" value="Unassembled WGS sequence"/>
</dbReference>
<protein>
    <recommendedName>
        <fullName evidence="4">Zinc-ribbon domain-containing protein</fullName>
    </recommendedName>
</protein>
<accession>A0A1Q8CNX2</accession>
<dbReference type="AlphaFoldDB" id="A0A1Q8CNX2"/>
<proteinExistence type="predicted"/>
<evidence type="ECO:0000256" key="1">
    <source>
        <dbReference type="SAM" id="MobiDB-lite"/>
    </source>
</evidence>
<evidence type="ECO:0000313" key="2">
    <source>
        <dbReference type="EMBL" id="OLF16064.1"/>
    </source>
</evidence>
<comment type="caution">
    <text evidence="2">The sequence shown here is derived from an EMBL/GenBank/DDBJ whole genome shotgun (WGS) entry which is preliminary data.</text>
</comment>
<organism evidence="2 3">
    <name type="scientific">Actinophytocola xanthii</name>
    <dbReference type="NCBI Taxonomy" id="1912961"/>
    <lineage>
        <taxon>Bacteria</taxon>
        <taxon>Bacillati</taxon>
        <taxon>Actinomycetota</taxon>
        <taxon>Actinomycetes</taxon>
        <taxon>Pseudonocardiales</taxon>
        <taxon>Pseudonocardiaceae</taxon>
    </lineage>
</organism>
<dbReference type="EMBL" id="MSIE01000033">
    <property type="protein sequence ID" value="OLF16064.1"/>
    <property type="molecule type" value="Genomic_DNA"/>
</dbReference>
<sequence>MIVCKSCGFHNKETDAFCGSCGAFLEWTGEKLKPVPVPAAEPEEDEEEPKKGWLARLQSALYLDVGNRDPVETKAAGPGARPGAPPGAPRPPGAPPPPPGAPKPPPPPGGGPKPPAPPGAPKPPP</sequence>
<feature type="region of interest" description="Disordered" evidence="1">
    <location>
        <begin position="65"/>
        <end position="125"/>
    </location>
</feature>
<gene>
    <name evidence="2" type="ORF">BU204_18685</name>
</gene>
<evidence type="ECO:0000313" key="3">
    <source>
        <dbReference type="Proteomes" id="UP000185596"/>
    </source>
</evidence>